<keyword evidence="8" id="KW-0472">Membrane</keyword>
<keyword evidence="1" id="KW-0813">Transport</keyword>
<evidence type="ECO:0000259" key="9">
    <source>
        <dbReference type="PROSITE" id="PS50893"/>
    </source>
</evidence>
<organism evidence="10">
    <name type="scientific">marine metagenome</name>
    <dbReference type="NCBI Taxonomy" id="408172"/>
    <lineage>
        <taxon>unclassified sequences</taxon>
        <taxon>metagenomes</taxon>
        <taxon>ecological metagenomes</taxon>
    </lineage>
</organism>
<evidence type="ECO:0000256" key="4">
    <source>
        <dbReference type="ARBA" id="ARBA00022741"/>
    </source>
</evidence>
<keyword evidence="3" id="KW-0410">Iron transport</keyword>
<gene>
    <name evidence="10" type="ORF">METZ01_LOCUS786</name>
</gene>
<evidence type="ECO:0000313" key="10">
    <source>
        <dbReference type="EMBL" id="SUZ47932.1"/>
    </source>
</evidence>
<keyword evidence="4" id="KW-0547">Nucleotide-binding</keyword>
<dbReference type="PROSITE" id="PS50893">
    <property type="entry name" value="ABC_TRANSPORTER_2"/>
    <property type="match status" value="1"/>
</dbReference>
<keyword evidence="7" id="KW-0406">Ion transport</keyword>
<dbReference type="Pfam" id="PF00005">
    <property type="entry name" value="ABC_tran"/>
    <property type="match status" value="1"/>
</dbReference>
<dbReference type="GO" id="GO:0005524">
    <property type="term" value="F:ATP binding"/>
    <property type="evidence" value="ECO:0007669"/>
    <property type="project" value="UniProtKB-KW"/>
</dbReference>
<dbReference type="GO" id="GO:0043190">
    <property type="term" value="C:ATP-binding cassette (ABC) transporter complex"/>
    <property type="evidence" value="ECO:0007669"/>
    <property type="project" value="InterPro"/>
</dbReference>
<keyword evidence="2" id="KW-1003">Cell membrane</keyword>
<evidence type="ECO:0000256" key="6">
    <source>
        <dbReference type="ARBA" id="ARBA00023004"/>
    </source>
</evidence>
<dbReference type="CDD" id="cd03259">
    <property type="entry name" value="ABC_Carb_Solutes_like"/>
    <property type="match status" value="1"/>
</dbReference>
<feature type="domain" description="ABC transporter" evidence="9">
    <location>
        <begin position="4"/>
        <end position="236"/>
    </location>
</feature>
<evidence type="ECO:0000256" key="8">
    <source>
        <dbReference type="ARBA" id="ARBA00023136"/>
    </source>
</evidence>
<protein>
    <recommendedName>
        <fullName evidence="9">ABC transporter domain-containing protein</fullName>
    </recommendedName>
</protein>
<dbReference type="PANTHER" id="PTHR42781">
    <property type="entry name" value="SPERMIDINE/PUTRESCINE IMPORT ATP-BINDING PROTEIN POTA"/>
    <property type="match status" value="1"/>
</dbReference>
<dbReference type="PROSITE" id="PS00211">
    <property type="entry name" value="ABC_TRANSPORTER_1"/>
    <property type="match status" value="1"/>
</dbReference>
<reference evidence="10" key="1">
    <citation type="submission" date="2018-05" db="EMBL/GenBank/DDBJ databases">
        <authorList>
            <person name="Lanie J.A."/>
            <person name="Ng W.-L."/>
            <person name="Kazmierczak K.M."/>
            <person name="Andrzejewski T.M."/>
            <person name="Davidsen T.M."/>
            <person name="Wayne K.J."/>
            <person name="Tettelin H."/>
            <person name="Glass J.I."/>
            <person name="Rusch D."/>
            <person name="Podicherti R."/>
            <person name="Tsui H.-C.T."/>
            <person name="Winkler M.E."/>
        </authorList>
    </citation>
    <scope>NUCLEOTIDE SEQUENCE</scope>
</reference>
<dbReference type="GO" id="GO:0015408">
    <property type="term" value="F:ABC-type ferric iron transporter activity"/>
    <property type="evidence" value="ECO:0007669"/>
    <property type="project" value="InterPro"/>
</dbReference>
<dbReference type="EMBL" id="UINC01000043">
    <property type="protein sequence ID" value="SUZ47932.1"/>
    <property type="molecule type" value="Genomic_DNA"/>
</dbReference>
<dbReference type="Gene3D" id="2.40.50.140">
    <property type="entry name" value="Nucleic acid-binding proteins"/>
    <property type="match status" value="1"/>
</dbReference>
<dbReference type="PANTHER" id="PTHR42781:SF4">
    <property type="entry name" value="SPERMIDINE_PUTRESCINE IMPORT ATP-BINDING PROTEIN POTA"/>
    <property type="match status" value="1"/>
</dbReference>
<dbReference type="InterPro" id="IPR015853">
    <property type="entry name" value="ABC_transpr_FbpC"/>
</dbReference>
<dbReference type="InterPro" id="IPR017871">
    <property type="entry name" value="ABC_transporter-like_CS"/>
</dbReference>
<dbReference type="GO" id="GO:0016887">
    <property type="term" value="F:ATP hydrolysis activity"/>
    <property type="evidence" value="ECO:0007669"/>
    <property type="project" value="InterPro"/>
</dbReference>
<dbReference type="SUPFAM" id="SSF52540">
    <property type="entry name" value="P-loop containing nucleoside triphosphate hydrolases"/>
    <property type="match status" value="1"/>
</dbReference>
<dbReference type="InterPro" id="IPR013611">
    <property type="entry name" value="Transp-assoc_OB_typ2"/>
</dbReference>
<dbReference type="InterPro" id="IPR008995">
    <property type="entry name" value="Mo/tungstate-bd_C_term_dom"/>
</dbReference>
<dbReference type="Gene3D" id="3.40.50.300">
    <property type="entry name" value="P-loop containing nucleotide triphosphate hydrolases"/>
    <property type="match status" value="1"/>
</dbReference>
<evidence type="ECO:0000256" key="7">
    <source>
        <dbReference type="ARBA" id="ARBA00023065"/>
    </source>
</evidence>
<evidence type="ECO:0000256" key="3">
    <source>
        <dbReference type="ARBA" id="ARBA00022496"/>
    </source>
</evidence>
<evidence type="ECO:0000256" key="5">
    <source>
        <dbReference type="ARBA" id="ARBA00022840"/>
    </source>
</evidence>
<keyword evidence="6" id="KW-0408">Iron</keyword>
<accession>A0A381N010</accession>
<dbReference type="FunFam" id="3.40.50.300:FF:000042">
    <property type="entry name" value="Maltose/maltodextrin ABC transporter, ATP-binding protein"/>
    <property type="match status" value="1"/>
</dbReference>
<dbReference type="Gene3D" id="2.40.50.100">
    <property type="match status" value="1"/>
</dbReference>
<dbReference type="InterPro" id="IPR050093">
    <property type="entry name" value="ABC_SmlMolc_Importer"/>
</dbReference>
<evidence type="ECO:0000256" key="1">
    <source>
        <dbReference type="ARBA" id="ARBA00022448"/>
    </source>
</evidence>
<name>A0A381N010_9ZZZZ</name>
<dbReference type="SUPFAM" id="SSF50331">
    <property type="entry name" value="MOP-like"/>
    <property type="match status" value="1"/>
</dbReference>
<dbReference type="AlphaFoldDB" id="A0A381N010"/>
<dbReference type="InterPro" id="IPR012340">
    <property type="entry name" value="NA-bd_OB-fold"/>
</dbReference>
<dbReference type="InterPro" id="IPR003593">
    <property type="entry name" value="AAA+_ATPase"/>
</dbReference>
<dbReference type="InterPro" id="IPR027417">
    <property type="entry name" value="P-loop_NTPase"/>
</dbReference>
<keyword evidence="5" id="KW-0067">ATP-binding</keyword>
<sequence length="351" mass="39257">MSDLKISNLNKSFPGMDRPAVNNVSLDIKTGGLIAFLGPSGCGKTTILKMITGLLPPDSGDIILDNTSLLPIATENRGVVMVFQDYLLFPYMNVNENVGFALKMKGVDKEKIDEKVKDMLELVKLPDIGNRKPKQLSGGQQQRVALARALISKPNLLLLDEPLSNLDAHLRDEMRELIVTIQQQLNVTTVFVTHDQEEAVLLADKIALIFDGELQSYASPKEYYEFPINEGVARFFGGVNFLKSTINNSHIETEIGPISYNQKNKNDLLDNHLLTIRPENIEISKTNIFKENYFSGIVTSIIFSGTNTRYKIKVKDTVLECSVQSVGKKEISQNDEVFIHLPEEKIWGMND</sequence>
<dbReference type="Pfam" id="PF08402">
    <property type="entry name" value="TOBE_2"/>
    <property type="match status" value="1"/>
</dbReference>
<dbReference type="InterPro" id="IPR003439">
    <property type="entry name" value="ABC_transporter-like_ATP-bd"/>
</dbReference>
<proteinExistence type="predicted"/>
<dbReference type="SMART" id="SM00382">
    <property type="entry name" value="AAA"/>
    <property type="match status" value="1"/>
</dbReference>
<evidence type="ECO:0000256" key="2">
    <source>
        <dbReference type="ARBA" id="ARBA00022475"/>
    </source>
</evidence>